<name>A0A2K9F899_9RHOB</name>
<evidence type="ECO:0000256" key="1">
    <source>
        <dbReference type="ARBA" id="ARBA00007592"/>
    </source>
</evidence>
<accession>A0A2K9F899</accession>
<proteinExistence type="inferred from homology"/>
<keyword evidence="2 3" id="KW-0456">Lyase</keyword>
<evidence type="ECO:0000256" key="4">
    <source>
        <dbReference type="PIRSR" id="PIRSR001365-2"/>
    </source>
</evidence>
<dbReference type="Gene3D" id="3.20.20.70">
    <property type="entry name" value="Aldolase class I"/>
    <property type="match status" value="1"/>
</dbReference>
<dbReference type="AlphaFoldDB" id="A0A2K9F899"/>
<dbReference type="SMART" id="SM01130">
    <property type="entry name" value="DHDPS"/>
    <property type="match status" value="1"/>
</dbReference>
<dbReference type="Pfam" id="PF00701">
    <property type="entry name" value="DHDPS"/>
    <property type="match status" value="1"/>
</dbReference>
<dbReference type="KEGG" id="paro:CUV01_13830"/>
<evidence type="ECO:0000256" key="3">
    <source>
        <dbReference type="PIRNR" id="PIRNR001365"/>
    </source>
</evidence>
<organism evidence="5 6">
    <name type="scientific">Paracoccus tegillarcae</name>
    <dbReference type="NCBI Taxonomy" id="1529068"/>
    <lineage>
        <taxon>Bacteria</taxon>
        <taxon>Pseudomonadati</taxon>
        <taxon>Pseudomonadota</taxon>
        <taxon>Alphaproteobacteria</taxon>
        <taxon>Rhodobacterales</taxon>
        <taxon>Paracoccaceae</taxon>
        <taxon>Paracoccus</taxon>
    </lineage>
</organism>
<protein>
    <submittedName>
        <fullName evidence="5">Dihydrodipicolinate synthase family protein</fullName>
    </submittedName>
</protein>
<gene>
    <name evidence="5" type="ORF">CUV01_13830</name>
</gene>
<dbReference type="InterPro" id="IPR013785">
    <property type="entry name" value="Aldolase_TIM"/>
</dbReference>
<keyword evidence="6" id="KW-1185">Reference proteome</keyword>
<evidence type="ECO:0000313" key="5">
    <source>
        <dbReference type="EMBL" id="AUH35451.1"/>
    </source>
</evidence>
<dbReference type="PANTHER" id="PTHR12128:SF66">
    <property type="entry name" value="4-HYDROXY-2-OXOGLUTARATE ALDOLASE, MITOCHONDRIAL"/>
    <property type="match status" value="1"/>
</dbReference>
<dbReference type="PANTHER" id="PTHR12128">
    <property type="entry name" value="DIHYDRODIPICOLINATE SYNTHASE"/>
    <property type="match status" value="1"/>
</dbReference>
<dbReference type="GO" id="GO:0008840">
    <property type="term" value="F:4-hydroxy-tetrahydrodipicolinate synthase activity"/>
    <property type="evidence" value="ECO:0007669"/>
    <property type="project" value="TreeGrafter"/>
</dbReference>
<reference evidence="5 6" key="1">
    <citation type="submission" date="2017-12" db="EMBL/GenBank/DDBJ databases">
        <authorList>
            <person name="Hurst M.R.H."/>
        </authorList>
    </citation>
    <scope>NUCLEOTIDE SEQUENCE [LARGE SCALE GENOMIC DNA]</scope>
    <source>
        <strain evidence="5 6">BM15</strain>
    </source>
</reference>
<dbReference type="CDD" id="cd00408">
    <property type="entry name" value="DHDPS-like"/>
    <property type="match status" value="1"/>
</dbReference>
<dbReference type="OrthoDB" id="9796205at2"/>
<dbReference type="Proteomes" id="UP000233742">
    <property type="component" value="Chromosome"/>
</dbReference>
<dbReference type="GO" id="GO:0005829">
    <property type="term" value="C:cytosol"/>
    <property type="evidence" value="ECO:0007669"/>
    <property type="project" value="TreeGrafter"/>
</dbReference>
<evidence type="ECO:0000256" key="2">
    <source>
        <dbReference type="ARBA" id="ARBA00023239"/>
    </source>
</evidence>
<comment type="similarity">
    <text evidence="1 3">Belongs to the DapA family.</text>
</comment>
<dbReference type="SUPFAM" id="SSF51569">
    <property type="entry name" value="Aldolase"/>
    <property type="match status" value="1"/>
</dbReference>
<feature type="binding site" evidence="4">
    <location>
        <position position="213"/>
    </location>
    <ligand>
        <name>pyruvate</name>
        <dbReference type="ChEBI" id="CHEBI:15361"/>
    </ligand>
</feature>
<dbReference type="InterPro" id="IPR002220">
    <property type="entry name" value="DapA-like"/>
</dbReference>
<sequence>MAHPDALTGAWPVAPTPFHDDGSLDLEGMRRVLDCIVDQDIDGVCILANFSEQFLISDAERETLTRLCLEHLAGRLPAIVTISHYATPIVVERAKLARDLGAIGVMIMPPYHGALLKGTAEQTYEQFARVSDVGIPIMIQDAPLSGVDLPVPLLVRMAQEIPMVQHFKIECPGAATKLRALIAQGGDAIVSPLDGEEGITMLADLDAGATGTMCSAMISELIREVVTAHTSGDRDRAVDLYTRILPAVNHENRQGGFRSAKAAMKEGGVIASDFCRHPVPPLPPETRAELLGLLRPLDPISLRWGL</sequence>
<dbReference type="PIRSF" id="PIRSF001365">
    <property type="entry name" value="DHDPS"/>
    <property type="match status" value="1"/>
</dbReference>
<evidence type="ECO:0000313" key="6">
    <source>
        <dbReference type="Proteomes" id="UP000233742"/>
    </source>
</evidence>
<dbReference type="EMBL" id="CP025408">
    <property type="protein sequence ID" value="AUH35451.1"/>
    <property type="molecule type" value="Genomic_DNA"/>
</dbReference>